<dbReference type="RefSeq" id="XP_047758593.1">
    <property type="nucleotide sequence ID" value="XM_047902336.1"/>
</dbReference>
<evidence type="ECO:0000313" key="2">
    <source>
        <dbReference type="EMBL" id="UJO14227.1"/>
    </source>
</evidence>
<organism evidence="2 3">
    <name type="scientific">Passalora fulva</name>
    <name type="common">Tomato leaf mold</name>
    <name type="synonym">Cladosporium fulvum</name>
    <dbReference type="NCBI Taxonomy" id="5499"/>
    <lineage>
        <taxon>Eukaryota</taxon>
        <taxon>Fungi</taxon>
        <taxon>Dikarya</taxon>
        <taxon>Ascomycota</taxon>
        <taxon>Pezizomycotina</taxon>
        <taxon>Dothideomycetes</taxon>
        <taxon>Dothideomycetidae</taxon>
        <taxon>Mycosphaerellales</taxon>
        <taxon>Mycosphaerellaceae</taxon>
        <taxon>Fulvia</taxon>
    </lineage>
</organism>
<dbReference type="AlphaFoldDB" id="A0A9Q8LB77"/>
<evidence type="ECO:0000256" key="1">
    <source>
        <dbReference type="SAM" id="Phobius"/>
    </source>
</evidence>
<keyword evidence="1" id="KW-1133">Transmembrane helix</keyword>
<reference evidence="2" key="1">
    <citation type="submission" date="2021-12" db="EMBL/GenBank/DDBJ databases">
        <authorList>
            <person name="Zaccaron A."/>
            <person name="Stergiopoulos I."/>
        </authorList>
    </citation>
    <scope>NUCLEOTIDE SEQUENCE</scope>
    <source>
        <strain evidence="2">Race5_Kim</strain>
    </source>
</reference>
<sequence length="99" mass="11800">MANPNPNHIDLEDREALNIAFLKSAFMLMDDVLTILCTAIFYICLPLIILLLATMDRTGVTTERERHEARVREGLRRLEREMERRRGWTWREVWDAVWN</sequence>
<gene>
    <name evidence="2" type="ORF">CLAFUR5_03188</name>
</gene>
<dbReference type="GeneID" id="71983066"/>
<evidence type="ECO:0000313" key="3">
    <source>
        <dbReference type="Proteomes" id="UP000756132"/>
    </source>
</evidence>
<keyword evidence="1" id="KW-0812">Transmembrane</keyword>
<dbReference type="KEGG" id="ffu:CLAFUR5_03188"/>
<dbReference type="EMBL" id="CP090164">
    <property type="protein sequence ID" value="UJO14227.1"/>
    <property type="molecule type" value="Genomic_DNA"/>
</dbReference>
<reference evidence="2" key="2">
    <citation type="journal article" date="2022" name="Microb. Genom.">
        <title>A chromosome-scale genome assembly of the tomato pathogen Cladosporium fulvum reveals a compartmentalized genome architecture and the presence of a dispensable chromosome.</title>
        <authorList>
            <person name="Zaccaron A.Z."/>
            <person name="Chen L.H."/>
            <person name="Samaras A."/>
            <person name="Stergiopoulos I."/>
        </authorList>
    </citation>
    <scope>NUCLEOTIDE SEQUENCE</scope>
    <source>
        <strain evidence="2">Race5_Kim</strain>
    </source>
</reference>
<feature type="transmembrane region" description="Helical" evidence="1">
    <location>
        <begin position="32"/>
        <end position="54"/>
    </location>
</feature>
<dbReference type="Proteomes" id="UP000756132">
    <property type="component" value="Chromosome 2"/>
</dbReference>
<keyword evidence="3" id="KW-1185">Reference proteome</keyword>
<name>A0A9Q8LB77_PASFU</name>
<accession>A0A9Q8LB77</accession>
<keyword evidence="1" id="KW-0472">Membrane</keyword>
<protein>
    <submittedName>
        <fullName evidence="2">Uncharacterized protein</fullName>
    </submittedName>
</protein>
<proteinExistence type="predicted"/>